<dbReference type="OrthoDB" id="2013775at2759"/>
<dbReference type="PANTHER" id="PTHR24373">
    <property type="entry name" value="SLIT RELATED LEUCINE-RICH REPEAT NEURONAL PROTEIN"/>
    <property type="match status" value="1"/>
</dbReference>
<dbReference type="InterPro" id="IPR003591">
    <property type="entry name" value="Leu-rich_rpt_typical-subtyp"/>
</dbReference>
<evidence type="ECO:0000256" key="4">
    <source>
        <dbReference type="SAM" id="SignalP"/>
    </source>
</evidence>
<dbReference type="AlphaFoldDB" id="A0A9J6CCA9"/>
<reference evidence="5" key="1">
    <citation type="submission" date="2021-03" db="EMBL/GenBank/DDBJ databases">
        <title>Chromosome level genome of the anhydrobiotic midge Polypedilum vanderplanki.</title>
        <authorList>
            <person name="Yoshida Y."/>
            <person name="Kikawada T."/>
            <person name="Gusev O."/>
        </authorList>
    </citation>
    <scope>NUCLEOTIDE SEQUENCE</scope>
    <source>
        <strain evidence="5">NIAS01</strain>
        <tissue evidence="5">Whole body or cell culture</tissue>
    </source>
</reference>
<proteinExistence type="predicted"/>
<dbReference type="PANTHER" id="PTHR24373:SF275">
    <property type="entry name" value="TIR DOMAIN-CONTAINING PROTEIN"/>
    <property type="match status" value="1"/>
</dbReference>
<keyword evidence="2 4" id="KW-0732">Signal</keyword>
<accession>A0A9J6CCA9</accession>
<dbReference type="InterPro" id="IPR050328">
    <property type="entry name" value="Dev_Immune_Receptor"/>
</dbReference>
<feature type="signal peptide" evidence="4">
    <location>
        <begin position="1"/>
        <end position="19"/>
    </location>
</feature>
<dbReference type="SUPFAM" id="SSF52058">
    <property type="entry name" value="L domain-like"/>
    <property type="match status" value="1"/>
</dbReference>
<keyword evidence="3" id="KW-0677">Repeat</keyword>
<evidence type="ECO:0000256" key="3">
    <source>
        <dbReference type="ARBA" id="ARBA00022737"/>
    </source>
</evidence>
<keyword evidence="1" id="KW-0433">Leucine-rich repeat</keyword>
<dbReference type="EMBL" id="JADBJN010000001">
    <property type="protein sequence ID" value="KAG5679756.1"/>
    <property type="molecule type" value="Genomic_DNA"/>
</dbReference>
<dbReference type="Gene3D" id="3.80.10.10">
    <property type="entry name" value="Ribonuclease Inhibitor"/>
    <property type="match status" value="2"/>
</dbReference>
<dbReference type="InterPro" id="IPR001611">
    <property type="entry name" value="Leu-rich_rpt"/>
</dbReference>
<feature type="chain" id="PRO_5039908523" evidence="4">
    <location>
        <begin position="20"/>
        <end position="662"/>
    </location>
</feature>
<dbReference type="PROSITE" id="PS51450">
    <property type="entry name" value="LRR"/>
    <property type="match status" value="4"/>
</dbReference>
<evidence type="ECO:0000313" key="6">
    <source>
        <dbReference type="Proteomes" id="UP001107558"/>
    </source>
</evidence>
<organism evidence="5 6">
    <name type="scientific">Polypedilum vanderplanki</name>
    <name type="common">Sleeping chironomid midge</name>
    <dbReference type="NCBI Taxonomy" id="319348"/>
    <lineage>
        <taxon>Eukaryota</taxon>
        <taxon>Metazoa</taxon>
        <taxon>Ecdysozoa</taxon>
        <taxon>Arthropoda</taxon>
        <taxon>Hexapoda</taxon>
        <taxon>Insecta</taxon>
        <taxon>Pterygota</taxon>
        <taxon>Neoptera</taxon>
        <taxon>Endopterygota</taxon>
        <taxon>Diptera</taxon>
        <taxon>Nematocera</taxon>
        <taxon>Chironomoidea</taxon>
        <taxon>Chironomidae</taxon>
        <taxon>Chironominae</taxon>
        <taxon>Polypedilum</taxon>
        <taxon>Polypedilum</taxon>
    </lineage>
</organism>
<dbReference type="InterPro" id="IPR032675">
    <property type="entry name" value="LRR_dom_sf"/>
</dbReference>
<keyword evidence="6" id="KW-1185">Reference proteome</keyword>
<protein>
    <submittedName>
        <fullName evidence="5">Uncharacterized protein</fullName>
    </submittedName>
</protein>
<name>A0A9J6CCA9_POLVA</name>
<gene>
    <name evidence="5" type="ORF">PVAND_009296</name>
</gene>
<evidence type="ECO:0000313" key="5">
    <source>
        <dbReference type="EMBL" id="KAG5679756.1"/>
    </source>
</evidence>
<dbReference type="SMART" id="SM00369">
    <property type="entry name" value="LRR_TYP"/>
    <property type="match status" value="6"/>
</dbReference>
<evidence type="ECO:0000256" key="1">
    <source>
        <dbReference type="ARBA" id="ARBA00022614"/>
    </source>
</evidence>
<dbReference type="Proteomes" id="UP001107558">
    <property type="component" value="Chromosome 1"/>
</dbReference>
<evidence type="ECO:0000256" key="2">
    <source>
        <dbReference type="ARBA" id="ARBA00022729"/>
    </source>
</evidence>
<dbReference type="Pfam" id="PF13855">
    <property type="entry name" value="LRR_8"/>
    <property type="match status" value="2"/>
</dbReference>
<comment type="caution">
    <text evidence="5">The sequence shown here is derived from an EMBL/GenBank/DDBJ whole genome shotgun (WGS) entry which is preliminary data.</text>
</comment>
<sequence>MKVKKFLIFIILTLHVVNSLRIRKPRTKKARKPQISNNQTEIENSEIPQVPINQIIIESATESTTTQTILQKEIQNLIETLKSNSRNSVNESASRERETRKNVIEKPRIIEVEKISEPKHIDLECKFGNASDYLSIEYPGRYLYTCESFNLRVYHENTHIALVLGDHNHGYLNKDVVALRNIFSKTKFIPNGIASFFPNLFHLYIPSSRIQIIRRRNFVGMMNLHTLDLRYNEIEILDNDVFLDLFNLKILALSGNFLKKLPSNAFLNLHNLRYFDVSDNDISFFDDEILSTNLELEEILLDHNRIRNIKTNFEKFKDIGFIDLRGNVCIDTLYLKDHPDYPMLFELQEEINYNCTKNDSRDIKIPSGTADLKSVLSWEICSQLRLPTNESTTTQTILQKEIQNLIETLKSNSRNSVNESASRERETRKNVIEKPRIIEVEKISEPKHIDLECKFGNASDYLSIEYPGRYLYTCESFNLRVYHENTHIALVLGDHNHGYLNKDVVALRNIFSKKKFIPNGIASFFPNLFHLYIPSSRIQIIRRRNFVGMMNLHTLDLRYNEIEILDNDVFLDLFNLKILALSGNFLKKLPSNAFLNLHNLRYFDVSDNEISFFDDEILSTNLELEEILLDHNRIRNIKTNFEKFKDIGFIDLRGNVCIDTLI</sequence>